<keyword evidence="3" id="KW-1185">Reference proteome</keyword>
<proteinExistence type="predicted"/>
<evidence type="ECO:0000259" key="1">
    <source>
        <dbReference type="Pfam" id="PF13672"/>
    </source>
</evidence>
<feature type="domain" description="PPM-type phosphatase" evidence="1">
    <location>
        <begin position="39"/>
        <end position="239"/>
    </location>
</feature>
<dbReference type="InterPro" id="IPR036457">
    <property type="entry name" value="PPM-type-like_dom_sf"/>
</dbReference>
<dbReference type="RefSeq" id="WP_377380233.1">
    <property type="nucleotide sequence ID" value="NZ_JBHSSW010000028.1"/>
</dbReference>
<gene>
    <name evidence="2" type="ORF">ACFQDM_14530</name>
</gene>
<accession>A0ABW1SD15</accession>
<dbReference type="Gene3D" id="3.60.40.10">
    <property type="entry name" value="PPM-type phosphatase domain"/>
    <property type="match status" value="1"/>
</dbReference>
<dbReference type="Proteomes" id="UP001596303">
    <property type="component" value="Unassembled WGS sequence"/>
</dbReference>
<reference evidence="3" key="1">
    <citation type="journal article" date="2019" name="Int. J. Syst. Evol. Microbiol.">
        <title>The Global Catalogue of Microorganisms (GCM) 10K type strain sequencing project: providing services to taxonomists for standard genome sequencing and annotation.</title>
        <authorList>
            <consortium name="The Broad Institute Genomics Platform"/>
            <consortium name="The Broad Institute Genome Sequencing Center for Infectious Disease"/>
            <person name="Wu L."/>
            <person name="Ma J."/>
        </authorList>
    </citation>
    <scope>NUCLEOTIDE SEQUENCE [LARGE SCALE GENOMIC DNA]</scope>
    <source>
        <strain evidence="3">CGMCC-1.15741</strain>
    </source>
</reference>
<dbReference type="SUPFAM" id="SSF81606">
    <property type="entry name" value="PP2C-like"/>
    <property type="match status" value="1"/>
</dbReference>
<evidence type="ECO:0000313" key="3">
    <source>
        <dbReference type="Proteomes" id="UP001596303"/>
    </source>
</evidence>
<comment type="caution">
    <text evidence="2">The sequence shown here is derived from an EMBL/GenBank/DDBJ whole genome shotgun (WGS) entry which is preliminary data.</text>
</comment>
<sequence>MSLAILETLNWPGSGIDGKPKRGTGDDRFGFDEAAGTAWVLDGATDVGPYRLFRREESDAAWYAEQLNRALIQRAPASFDSLEHLFRDAILAVRRKAEKASRVDLTKADKSAMPIASGIWFWNDGETATIVRMGDCGAILRTPDGNVSTVLHEEQHGRESETSKELNALSDDEKMNGLRRIRAQQNTLQNYPIFGLNPDIASHLNVTSFPNMPDTHVLLMSDGLYRLVDVYALYTPESLIERAIETGVEALAKEMRTHERKAQHDASIRIKSADDACAILLTF</sequence>
<dbReference type="Pfam" id="PF13672">
    <property type="entry name" value="PP2C_2"/>
    <property type="match status" value="1"/>
</dbReference>
<dbReference type="EMBL" id="JBHSSW010000028">
    <property type="protein sequence ID" value="MFC6199299.1"/>
    <property type="molecule type" value="Genomic_DNA"/>
</dbReference>
<organism evidence="2 3">
    <name type="scientific">Ponticaulis profundi</name>
    <dbReference type="NCBI Taxonomy" id="2665222"/>
    <lineage>
        <taxon>Bacteria</taxon>
        <taxon>Pseudomonadati</taxon>
        <taxon>Pseudomonadota</taxon>
        <taxon>Alphaproteobacteria</taxon>
        <taxon>Hyphomonadales</taxon>
        <taxon>Hyphomonadaceae</taxon>
        <taxon>Ponticaulis</taxon>
    </lineage>
</organism>
<dbReference type="InterPro" id="IPR001932">
    <property type="entry name" value="PPM-type_phosphatase-like_dom"/>
</dbReference>
<protein>
    <submittedName>
        <fullName evidence="2">Protein phosphatase 2C domain-containing protein</fullName>
    </submittedName>
</protein>
<evidence type="ECO:0000313" key="2">
    <source>
        <dbReference type="EMBL" id="MFC6199299.1"/>
    </source>
</evidence>
<name>A0ABW1SD15_9PROT</name>